<reference evidence="1 2" key="1">
    <citation type="journal article" date="2023" name="Science">
        <title>Complex scaffold remodeling in plant triterpene biosynthesis.</title>
        <authorList>
            <person name="De La Pena R."/>
            <person name="Hodgson H."/>
            <person name="Liu J.C."/>
            <person name="Stephenson M.J."/>
            <person name="Martin A.C."/>
            <person name="Owen C."/>
            <person name="Harkess A."/>
            <person name="Leebens-Mack J."/>
            <person name="Jimenez L.E."/>
            <person name="Osbourn A."/>
            <person name="Sattely E.S."/>
        </authorList>
    </citation>
    <scope>NUCLEOTIDE SEQUENCE [LARGE SCALE GENOMIC DNA]</scope>
    <source>
        <strain evidence="2">cv. JPN11</strain>
        <tissue evidence="1">Leaf</tissue>
    </source>
</reference>
<comment type="caution">
    <text evidence="1">The sequence shown here is derived from an EMBL/GenBank/DDBJ whole genome shotgun (WGS) entry which is preliminary data.</text>
</comment>
<keyword evidence="2" id="KW-1185">Reference proteome</keyword>
<organism evidence="1 2">
    <name type="scientific">Melia azedarach</name>
    <name type="common">Chinaberry tree</name>
    <dbReference type="NCBI Taxonomy" id="155640"/>
    <lineage>
        <taxon>Eukaryota</taxon>
        <taxon>Viridiplantae</taxon>
        <taxon>Streptophyta</taxon>
        <taxon>Embryophyta</taxon>
        <taxon>Tracheophyta</taxon>
        <taxon>Spermatophyta</taxon>
        <taxon>Magnoliopsida</taxon>
        <taxon>eudicotyledons</taxon>
        <taxon>Gunneridae</taxon>
        <taxon>Pentapetalae</taxon>
        <taxon>rosids</taxon>
        <taxon>malvids</taxon>
        <taxon>Sapindales</taxon>
        <taxon>Meliaceae</taxon>
        <taxon>Melia</taxon>
    </lineage>
</organism>
<name>A0ACC1XT95_MELAZ</name>
<accession>A0ACC1XT95</accession>
<protein>
    <submittedName>
        <fullName evidence="1">UDP-glycosyltransferase</fullName>
    </submittedName>
</protein>
<gene>
    <name evidence="1" type="ORF">OWV82_013040</name>
</gene>
<evidence type="ECO:0000313" key="2">
    <source>
        <dbReference type="Proteomes" id="UP001164539"/>
    </source>
</evidence>
<dbReference type="Proteomes" id="UP001164539">
    <property type="component" value="Chromosome 7"/>
</dbReference>
<evidence type="ECO:0000313" key="1">
    <source>
        <dbReference type="EMBL" id="KAJ4714573.1"/>
    </source>
</evidence>
<proteinExistence type="predicted"/>
<dbReference type="EMBL" id="CM051400">
    <property type="protein sequence ID" value="KAJ4714573.1"/>
    <property type="molecule type" value="Genomic_DNA"/>
</dbReference>
<sequence length="143" mass="16697">MTKGDDPRTEPEHLTVAPKWVPFRSNIAYRLYEAKRLSDHFDAKVSGVSHFFRMESTIAGRKVIVVHSWSKVGKEVTRNEQDETYTRNSVAETIRLVIVEEEGRVYRNKAKEMNVLFADKDLQYQYIDNFVEVVQRNRKSSDA</sequence>